<evidence type="ECO:0000259" key="11">
    <source>
        <dbReference type="Pfam" id="PF00697"/>
    </source>
</evidence>
<evidence type="ECO:0000256" key="5">
    <source>
        <dbReference type="ARBA" id="ARBA00022272"/>
    </source>
</evidence>
<dbReference type="Proteomes" id="UP001158076">
    <property type="component" value="Unassembled WGS sequence"/>
</dbReference>
<dbReference type="Pfam" id="PF00697">
    <property type="entry name" value="PRAI"/>
    <property type="match status" value="1"/>
</dbReference>
<dbReference type="EMBL" id="JAOCDG010000012">
    <property type="protein sequence ID" value="MDH0688145.1"/>
    <property type="molecule type" value="Genomic_DNA"/>
</dbReference>
<keyword evidence="8 10" id="KW-0057">Aromatic amino acid biosynthesis</keyword>
<dbReference type="RefSeq" id="WP_014596452.1">
    <property type="nucleotide sequence ID" value="NZ_BCAJ01000028.1"/>
</dbReference>
<sequence>MPVVRSKICGITRVEDALIAAKAGADAIGLVFYGKSPRAVSLQRAREIVAALPPFVTTVGLFVNASRCEINEILDAVPLDMLQFHGDESPAQCEGFHRPWYKALRVGGGEDIAAQVALYANASGILLDTFVAGVPGGTGECFDWSLIPPNLSKPLILAGGLTADNVEQAIAQVRPYAVDVSGGVEASKGIKDAVKVETFVRRVRSVM</sequence>
<evidence type="ECO:0000256" key="2">
    <source>
        <dbReference type="ARBA" id="ARBA00004664"/>
    </source>
</evidence>
<evidence type="ECO:0000313" key="14">
    <source>
        <dbReference type="Proteomes" id="UP001158076"/>
    </source>
</evidence>
<dbReference type="NCBIfam" id="NF002299">
    <property type="entry name" value="PRK01222.1-6"/>
    <property type="match status" value="1"/>
</dbReference>
<dbReference type="FunFam" id="3.20.20.70:FF:000075">
    <property type="entry name" value="Tryptophan biosynthesis protein TRP1"/>
    <property type="match status" value="1"/>
</dbReference>
<evidence type="ECO:0000256" key="6">
    <source>
        <dbReference type="ARBA" id="ARBA00022605"/>
    </source>
</evidence>
<evidence type="ECO:0000256" key="9">
    <source>
        <dbReference type="ARBA" id="ARBA00023235"/>
    </source>
</evidence>
<evidence type="ECO:0000256" key="10">
    <source>
        <dbReference type="HAMAP-Rule" id="MF_00135"/>
    </source>
</evidence>
<comment type="pathway">
    <text evidence="2 10">Amino-acid biosynthesis; L-tryptophan biosynthesis; L-tryptophan from chorismate: step 3/5.</text>
</comment>
<evidence type="ECO:0000256" key="7">
    <source>
        <dbReference type="ARBA" id="ARBA00022822"/>
    </source>
</evidence>
<dbReference type="PANTHER" id="PTHR42894">
    <property type="entry name" value="N-(5'-PHOSPHORIBOSYL)ANTHRANILATE ISOMERASE"/>
    <property type="match status" value="1"/>
</dbReference>
<comment type="caution">
    <text evidence="12">The sequence shown here is derived from an EMBL/GenBank/DDBJ whole genome shotgun (WGS) entry which is preliminary data.</text>
</comment>
<evidence type="ECO:0000313" key="12">
    <source>
        <dbReference type="EMBL" id="MDH0147891.1"/>
    </source>
</evidence>
<proteinExistence type="inferred from homology"/>
<dbReference type="Gene3D" id="3.20.20.70">
    <property type="entry name" value="Aldolase class I"/>
    <property type="match status" value="1"/>
</dbReference>
<dbReference type="HAMAP" id="MF_00135">
    <property type="entry name" value="PRAI"/>
    <property type="match status" value="1"/>
</dbReference>
<dbReference type="NCBIfam" id="NF002298">
    <property type="entry name" value="PRK01222.1-4"/>
    <property type="match status" value="1"/>
</dbReference>
<dbReference type="SUPFAM" id="SSF51366">
    <property type="entry name" value="Ribulose-phoshate binding barrel"/>
    <property type="match status" value="1"/>
</dbReference>
<dbReference type="InterPro" id="IPR013785">
    <property type="entry name" value="Aldolase_TIM"/>
</dbReference>
<dbReference type="InterPro" id="IPR011060">
    <property type="entry name" value="RibuloseP-bd_barrel"/>
</dbReference>
<evidence type="ECO:0000256" key="4">
    <source>
        <dbReference type="ARBA" id="ARBA00012572"/>
    </source>
</evidence>
<keyword evidence="6 10" id="KW-0028">Amino-acid biosynthesis</keyword>
<dbReference type="Proteomes" id="UP001161139">
    <property type="component" value="Unassembled WGS sequence"/>
</dbReference>
<feature type="domain" description="N-(5'phosphoribosyl) anthranilate isomerase (PRAI)" evidence="11">
    <location>
        <begin position="7"/>
        <end position="201"/>
    </location>
</feature>
<dbReference type="CDD" id="cd00405">
    <property type="entry name" value="PRAI"/>
    <property type="match status" value="1"/>
</dbReference>
<name>A0A0H3YZM5_STUST</name>
<protein>
    <recommendedName>
        <fullName evidence="5 10">N-(5'-phosphoribosyl)anthranilate isomerase</fullName>
        <shortName evidence="10">PRAI</shortName>
        <ecNumber evidence="4 10">5.3.1.24</ecNumber>
    </recommendedName>
</protein>
<keyword evidence="9 10" id="KW-0413">Isomerase</keyword>
<dbReference type="EC" id="5.3.1.24" evidence="4 10"/>
<keyword evidence="7 10" id="KW-0822">Tryptophan biosynthesis</keyword>
<reference evidence="12" key="1">
    <citation type="submission" date="2022-09" db="EMBL/GenBank/DDBJ databases">
        <title>Intensive care unit water sources are persistently colonized with multi-drug resistant bacteria and are the site of extensive horizontal gene transfer of antibiotic resistance genes.</title>
        <authorList>
            <person name="Diorio-Toth L."/>
        </authorList>
    </citation>
    <scope>NUCLEOTIDE SEQUENCE</scope>
    <source>
        <strain evidence="13">GD03864</strain>
        <strain evidence="12">GD04147</strain>
    </source>
</reference>
<dbReference type="GO" id="GO:0004640">
    <property type="term" value="F:phosphoribosylanthranilate isomerase activity"/>
    <property type="evidence" value="ECO:0007669"/>
    <property type="project" value="UniProtKB-UniRule"/>
</dbReference>
<dbReference type="InterPro" id="IPR001240">
    <property type="entry name" value="PRAI_dom"/>
</dbReference>
<organism evidence="12 14">
    <name type="scientific">Stutzerimonas stutzeri</name>
    <name type="common">Pseudomonas stutzeri</name>
    <dbReference type="NCBI Taxonomy" id="316"/>
    <lineage>
        <taxon>Bacteria</taxon>
        <taxon>Pseudomonadati</taxon>
        <taxon>Pseudomonadota</taxon>
        <taxon>Gammaproteobacteria</taxon>
        <taxon>Pseudomonadales</taxon>
        <taxon>Pseudomonadaceae</taxon>
        <taxon>Stutzerimonas</taxon>
    </lineage>
</organism>
<dbReference type="EMBL" id="JAODZE010000020">
    <property type="protein sequence ID" value="MDH0147891.1"/>
    <property type="molecule type" value="Genomic_DNA"/>
</dbReference>
<dbReference type="GO" id="GO:0000162">
    <property type="term" value="P:L-tryptophan biosynthetic process"/>
    <property type="evidence" value="ECO:0007669"/>
    <property type="project" value="UniProtKB-UniRule"/>
</dbReference>
<evidence type="ECO:0000256" key="8">
    <source>
        <dbReference type="ARBA" id="ARBA00023141"/>
    </source>
</evidence>
<comment type="similarity">
    <text evidence="3 10">Belongs to the TrpF family.</text>
</comment>
<comment type="catalytic activity">
    <reaction evidence="1 10">
        <text>N-(5-phospho-beta-D-ribosyl)anthranilate = 1-(2-carboxyphenylamino)-1-deoxy-D-ribulose 5-phosphate</text>
        <dbReference type="Rhea" id="RHEA:21540"/>
        <dbReference type="ChEBI" id="CHEBI:18277"/>
        <dbReference type="ChEBI" id="CHEBI:58613"/>
        <dbReference type="EC" id="5.3.1.24"/>
    </reaction>
</comment>
<gene>
    <name evidence="10" type="primary">trpF</name>
    <name evidence="13" type="ORF">N5D09_08605</name>
    <name evidence="12" type="ORF">N7335_15980</name>
</gene>
<dbReference type="InterPro" id="IPR044643">
    <property type="entry name" value="TrpF_fam"/>
</dbReference>
<accession>A0A0H3YZM5</accession>
<evidence type="ECO:0000256" key="1">
    <source>
        <dbReference type="ARBA" id="ARBA00001164"/>
    </source>
</evidence>
<dbReference type="AlphaFoldDB" id="A0A0H3YZM5"/>
<evidence type="ECO:0000256" key="3">
    <source>
        <dbReference type="ARBA" id="ARBA00007571"/>
    </source>
</evidence>
<dbReference type="PANTHER" id="PTHR42894:SF1">
    <property type="entry name" value="N-(5'-PHOSPHORIBOSYL)ANTHRANILATE ISOMERASE"/>
    <property type="match status" value="1"/>
</dbReference>
<evidence type="ECO:0000313" key="13">
    <source>
        <dbReference type="EMBL" id="MDH0688145.1"/>
    </source>
</evidence>